<feature type="chain" id="PRO_5003240868" description="Spaetzle domain-containing protein" evidence="5">
    <location>
        <begin position="19"/>
        <end position="275"/>
    </location>
</feature>
<protein>
    <recommendedName>
        <fullName evidence="6">Spaetzle domain-containing protein</fullName>
    </recommendedName>
</protein>
<keyword evidence="8" id="KW-1185">Reference proteome</keyword>
<dbReference type="OrthoDB" id="10064289at2759"/>
<dbReference type="STRING" id="6669.E9G468"/>
<dbReference type="GO" id="GO:0045087">
    <property type="term" value="P:innate immune response"/>
    <property type="evidence" value="ECO:0000318"/>
    <property type="project" value="GO_Central"/>
</dbReference>
<keyword evidence="1 5" id="KW-0732">Signal</keyword>
<dbReference type="Pfam" id="PF16077">
    <property type="entry name" value="Spaetzle"/>
    <property type="match status" value="1"/>
</dbReference>
<name>E9G468_DAPPU</name>
<reference evidence="7 8" key="1">
    <citation type="journal article" date="2011" name="Science">
        <title>The ecoresponsive genome of Daphnia pulex.</title>
        <authorList>
            <person name="Colbourne J.K."/>
            <person name="Pfrender M.E."/>
            <person name="Gilbert D."/>
            <person name="Thomas W.K."/>
            <person name="Tucker A."/>
            <person name="Oakley T.H."/>
            <person name="Tokishita S."/>
            <person name="Aerts A."/>
            <person name="Arnold G.J."/>
            <person name="Basu M.K."/>
            <person name="Bauer D.J."/>
            <person name="Caceres C.E."/>
            <person name="Carmel L."/>
            <person name="Casola C."/>
            <person name="Choi J.H."/>
            <person name="Detter J.C."/>
            <person name="Dong Q."/>
            <person name="Dusheyko S."/>
            <person name="Eads B.D."/>
            <person name="Frohlich T."/>
            <person name="Geiler-Samerotte K.A."/>
            <person name="Gerlach D."/>
            <person name="Hatcher P."/>
            <person name="Jogdeo S."/>
            <person name="Krijgsveld J."/>
            <person name="Kriventseva E.V."/>
            <person name="Kultz D."/>
            <person name="Laforsch C."/>
            <person name="Lindquist E."/>
            <person name="Lopez J."/>
            <person name="Manak J.R."/>
            <person name="Muller J."/>
            <person name="Pangilinan J."/>
            <person name="Patwardhan R.P."/>
            <person name="Pitluck S."/>
            <person name="Pritham E.J."/>
            <person name="Rechtsteiner A."/>
            <person name="Rho M."/>
            <person name="Rogozin I.B."/>
            <person name="Sakarya O."/>
            <person name="Salamov A."/>
            <person name="Schaack S."/>
            <person name="Shapiro H."/>
            <person name="Shiga Y."/>
            <person name="Skalitzky C."/>
            <person name="Smith Z."/>
            <person name="Souvorov A."/>
            <person name="Sung W."/>
            <person name="Tang Z."/>
            <person name="Tsuchiya D."/>
            <person name="Tu H."/>
            <person name="Vos H."/>
            <person name="Wang M."/>
            <person name="Wolf Y.I."/>
            <person name="Yamagata H."/>
            <person name="Yamada T."/>
            <person name="Ye Y."/>
            <person name="Shaw J.R."/>
            <person name="Andrews J."/>
            <person name="Crease T.J."/>
            <person name="Tang H."/>
            <person name="Lucas S.M."/>
            <person name="Robertson H.M."/>
            <person name="Bork P."/>
            <person name="Koonin E.V."/>
            <person name="Zdobnov E.M."/>
            <person name="Grigoriev I.V."/>
            <person name="Lynch M."/>
            <person name="Boore J.L."/>
        </authorList>
    </citation>
    <scope>NUCLEOTIDE SEQUENCE [LARGE SCALE GENOMIC DNA]</scope>
</reference>
<evidence type="ECO:0000313" key="7">
    <source>
        <dbReference type="EMBL" id="EFX86065.1"/>
    </source>
</evidence>
<feature type="compositionally biased region" description="Basic and acidic residues" evidence="4">
    <location>
        <begin position="26"/>
        <end position="38"/>
    </location>
</feature>
<dbReference type="GO" id="GO:0021556">
    <property type="term" value="P:central nervous system formation"/>
    <property type="evidence" value="ECO:0000318"/>
    <property type="project" value="GO_Central"/>
</dbReference>
<dbReference type="InParanoid" id="E9G468"/>
<gene>
    <name evidence="7" type="ORF">DAPPUDRAFT_313415</name>
</gene>
<dbReference type="SUPFAM" id="SSF57501">
    <property type="entry name" value="Cystine-knot cytokines"/>
    <property type="match status" value="1"/>
</dbReference>
<dbReference type="InterPro" id="IPR029034">
    <property type="entry name" value="Cystine-knot_cytokine"/>
</dbReference>
<evidence type="ECO:0000256" key="1">
    <source>
        <dbReference type="ARBA" id="ARBA00022729"/>
    </source>
</evidence>
<dbReference type="PhylomeDB" id="E9G468"/>
<evidence type="ECO:0000256" key="3">
    <source>
        <dbReference type="ARBA" id="ARBA00023180"/>
    </source>
</evidence>
<dbReference type="PANTHER" id="PTHR23199">
    <property type="entry name" value="NEUROTROPHIN 1-RELATED"/>
    <property type="match status" value="1"/>
</dbReference>
<feature type="region of interest" description="Disordered" evidence="4">
    <location>
        <begin position="26"/>
        <end position="51"/>
    </location>
</feature>
<dbReference type="GO" id="GO:0005615">
    <property type="term" value="C:extracellular space"/>
    <property type="evidence" value="ECO:0007669"/>
    <property type="project" value="UniProtKB-ARBA"/>
</dbReference>
<evidence type="ECO:0000259" key="6">
    <source>
        <dbReference type="Pfam" id="PF16077"/>
    </source>
</evidence>
<dbReference type="GO" id="GO:0005576">
    <property type="term" value="C:extracellular region"/>
    <property type="evidence" value="ECO:0000318"/>
    <property type="project" value="GO_Central"/>
</dbReference>
<dbReference type="HOGENOM" id="CLU_092569_0_0_1"/>
<dbReference type="GO" id="GO:0008083">
    <property type="term" value="F:growth factor activity"/>
    <property type="evidence" value="ECO:0000318"/>
    <property type="project" value="GO_Central"/>
</dbReference>
<accession>E9G468</accession>
<feature type="domain" description="Spaetzle" evidence="6">
    <location>
        <begin position="176"/>
        <end position="270"/>
    </location>
</feature>
<dbReference type="InterPro" id="IPR052444">
    <property type="entry name" value="Spz/Toll_ligand-like"/>
</dbReference>
<dbReference type="Proteomes" id="UP000000305">
    <property type="component" value="Unassembled WGS sequence"/>
</dbReference>
<proteinExistence type="predicted"/>
<sequence>MDLRMMLLCLMLVFAVIAEPEPKAEASADPQYRPRYEPEYNPSYHKPAYKPDYYKPDYPESYPKPGYPQPYAKPAYKPSYGPSYKKDNYYCDPRTPPKCANASAPYCLSDYEYPLEEIQYAIEYDPLILKKYAEVAIQSADNLVGGVTSLEENKFDYSNYNGEPFDESNWIGGEGYICPSDVIYARPVRAMNVEGEWRVIVQNVAYYTQTQRVETCLFAGASCRTLAPCHHSSCVQKYVYHRMLSFDPCDTYKGLFIDIYKLPSACSCRIPDKSL</sequence>
<evidence type="ECO:0000256" key="2">
    <source>
        <dbReference type="ARBA" id="ARBA00023157"/>
    </source>
</evidence>
<dbReference type="GO" id="GO:0005121">
    <property type="term" value="F:Toll binding"/>
    <property type="evidence" value="ECO:0000318"/>
    <property type="project" value="GO_Central"/>
</dbReference>
<dbReference type="PANTHER" id="PTHR23199:SF12">
    <property type="entry name" value="NEUROTROPHIN 1-RELATED"/>
    <property type="match status" value="1"/>
</dbReference>
<keyword evidence="3" id="KW-0325">Glycoprotein</keyword>
<evidence type="ECO:0000256" key="4">
    <source>
        <dbReference type="SAM" id="MobiDB-lite"/>
    </source>
</evidence>
<evidence type="ECO:0000313" key="8">
    <source>
        <dbReference type="Proteomes" id="UP000000305"/>
    </source>
</evidence>
<feature type="signal peptide" evidence="5">
    <location>
        <begin position="1"/>
        <end position="18"/>
    </location>
</feature>
<dbReference type="eggNOG" id="ENOG502RZ0W">
    <property type="taxonomic scope" value="Eukaryota"/>
</dbReference>
<dbReference type="EMBL" id="GL732531">
    <property type="protein sequence ID" value="EFX86065.1"/>
    <property type="molecule type" value="Genomic_DNA"/>
</dbReference>
<dbReference type="AlphaFoldDB" id="E9G468"/>
<evidence type="ECO:0000256" key="5">
    <source>
        <dbReference type="SAM" id="SignalP"/>
    </source>
</evidence>
<dbReference type="Gene3D" id="2.10.90.10">
    <property type="entry name" value="Cystine-knot cytokines"/>
    <property type="match status" value="1"/>
</dbReference>
<dbReference type="KEGG" id="dpx:DAPPUDRAFT_313415"/>
<dbReference type="InterPro" id="IPR032104">
    <property type="entry name" value="Spaetzle"/>
</dbReference>
<organism evidence="7 8">
    <name type="scientific">Daphnia pulex</name>
    <name type="common">Water flea</name>
    <dbReference type="NCBI Taxonomy" id="6669"/>
    <lineage>
        <taxon>Eukaryota</taxon>
        <taxon>Metazoa</taxon>
        <taxon>Ecdysozoa</taxon>
        <taxon>Arthropoda</taxon>
        <taxon>Crustacea</taxon>
        <taxon>Branchiopoda</taxon>
        <taxon>Diplostraca</taxon>
        <taxon>Cladocera</taxon>
        <taxon>Anomopoda</taxon>
        <taxon>Daphniidae</taxon>
        <taxon>Daphnia</taxon>
    </lineage>
</organism>
<dbReference type="FunFam" id="2.10.90.10:FF:000035">
    <property type="entry name" value="Spz1"/>
    <property type="match status" value="1"/>
</dbReference>
<keyword evidence="2" id="KW-1015">Disulfide bond</keyword>